<keyword evidence="4" id="KW-1185">Reference proteome</keyword>
<dbReference type="InterPro" id="IPR010069">
    <property type="entry name" value="CdiA_FHA1_rpt"/>
</dbReference>
<evidence type="ECO:0000256" key="1">
    <source>
        <dbReference type="SAM" id="SignalP"/>
    </source>
</evidence>
<dbReference type="SUPFAM" id="SSF51126">
    <property type="entry name" value="Pectin lyase-like"/>
    <property type="match status" value="1"/>
</dbReference>
<dbReference type="NCBIfam" id="TIGR01901">
    <property type="entry name" value="adhes_NPXG"/>
    <property type="match status" value="1"/>
</dbReference>
<feature type="domain" description="Filamentous haemagglutinin FhaB/tRNA nuclease CdiA-like TPS" evidence="2">
    <location>
        <begin position="45"/>
        <end position="165"/>
    </location>
</feature>
<feature type="signal peptide" evidence="1">
    <location>
        <begin position="1"/>
        <end position="28"/>
    </location>
</feature>
<evidence type="ECO:0000259" key="2">
    <source>
        <dbReference type="SMART" id="SM00912"/>
    </source>
</evidence>
<keyword evidence="1" id="KW-0732">Signal</keyword>
<reference evidence="3 4" key="1">
    <citation type="submission" date="2018-07" db="EMBL/GenBank/DDBJ databases">
        <title>Genomic Encyclopedia of Type Strains, Phase IV (KMG-IV): sequencing the most valuable type-strain genomes for metagenomic binning, comparative biology and taxonomic classification.</title>
        <authorList>
            <person name="Goeker M."/>
        </authorList>
    </citation>
    <scope>NUCLEOTIDE SEQUENCE [LARGE SCALE GENOMIC DNA]</scope>
    <source>
        <strain evidence="3 4">DSM 103736</strain>
    </source>
</reference>
<comment type="caution">
    <text evidence="3">The sequence shown here is derived from an EMBL/GenBank/DDBJ whole genome shotgun (WGS) entry which is preliminary data.</text>
</comment>
<gene>
    <name evidence="3" type="ORF">C8D90_11042</name>
</gene>
<dbReference type="NCBIfam" id="TIGR01731">
    <property type="entry name" value="fil_hemag_20aa"/>
    <property type="match status" value="7"/>
</dbReference>
<evidence type="ECO:0000313" key="3">
    <source>
        <dbReference type="EMBL" id="RDK86768.1"/>
    </source>
</evidence>
<dbReference type="InterPro" id="IPR008638">
    <property type="entry name" value="FhaB/CdiA-like_TPS"/>
</dbReference>
<dbReference type="InterPro" id="IPR011050">
    <property type="entry name" value="Pectin_lyase_fold/virulence"/>
</dbReference>
<dbReference type="Gene3D" id="2.160.20.10">
    <property type="entry name" value="Single-stranded right-handed beta-helix, Pectin lyase-like"/>
    <property type="match status" value="1"/>
</dbReference>
<dbReference type="Proteomes" id="UP000254848">
    <property type="component" value="Unassembled WGS sequence"/>
</dbReference>
<organism evidence="3 4">
    <name type="scientific">Enterobacillus tribolii</name>
    <dbReference type="NCBI Taxonomy" id="1487935"/>
    <lineage>
        <taxon>Bacteria</taxon>
        <taxon>Pseudomonadati</taxon>
        <taxon>Pseudomonadota</taxon>
        <taxon>Gammaproteobacteria</taxon>
        <taxon>Enterobacterales</taxon>
        <taxon>Hafniaceae</taxon>
        <taxon>Enterobacillus</taxon>
    </lineage>
</organism>
<proteinExistence type="predicted"/>
<dbReference type="EMBL" id="QRAP01000010">
    <property type="protein sequence ID" value="RDK86768.1"/>
    <property type="molecule type" value="Genomic_DNA"/>
</dbReference>
<dbReference type="RefSeq" id="WP_162844423.1">
    <property type="nucleotide sequence ID" value="NZ_QRAP01000010.1"/>
</dbReference>
<name>A0A370QEH7_9GAMM</name>
<dbReference type="InterPro" id="IPR012334">
    <property type="entry name" value="Pectin_lyas_fold"/>
</dbReference>
<evidence type="ECO:0000313" key="4">
    <source>
        <dbReference type="Proteomes" id="UP000254848"/>
    </source>
</evidence>
<protein>
    <submittedName>
        <fullName evidence="3">Filamentous hemagglutinin</fullName>
    </submittedName>
</protein>
<dbReference type="SMART" id="SM00912">
    <property type="entry name" value="Haemagg_act"/>
    <property type="match status" value="1"/>
</dbReference>
<feature type="chain" id="PRO_5017075515" evidence="1">
    <location>
        <begin position="29"/>
        <end position="710"/>
    </location>
</feature>
<sequence>MKKKSQLIAKLTPICFFSLVAWGAVSHAAVVPTTSVIGGPSVNTVNGVQVVDINKAGNGGVSHNIYTQFNVDKNGVVLNNSGVGVNTSLAGAINGNANLAGGSASIILNEVNSNKASQLSGMMEVAGQQAQVIVANPAGITCSGCGFINTSRATLTTGKAQVANGSLLGYTVEKGVIIINGNGLESSNANYTDIISRSAQITGEIKAQDLKVTLGRNNVNATNTQISALTPSGSTPSVGLDVAKLGGMYANKITLVSTDRGVGVRNSGTIAAAAGDVSITTDGMVENKGTLRAANDVNIETTYGRKGMYSYYYYYGNGYALNNSANGVISAGKNINIDIAKNKLSNGGGSLVANNDINVVSGDVDNRSGIIQAKGIVDLRRDPYYYGYGRTLSNAGGLIEGSKGVVLSSYNLDNTSGVIRSKTGGVDIKTYGYQLNNTKGTIEGCCDINIEGGTLTNTSGLIQSMGDINITTNRNTLNNNKGAIRAENNVTINSGSLNNASGRIQALNYLDVNTNGGTITNTGRITDTQDAGLFSGTGGMTLVASTINNNGGQITSVGNVVANTSSSLNNYNGIIESEKDNVVITTRSLDNRNNGKIMSAHDTVINASSVSNSGGNINALGQATLAMSGSYSHYGTLSGKDGVNILADKGTVYNYGTLASSAGTTTISARNFSNQRNAVIDSPAGVQVVLGSPGSFSNYGTIKGDIKLYP</sequence>
<accession>A0A370QEH7</accession>
<dbReference type="Pfam" id="PF05860">
    <property type="entry name" value="TPS"/>
    <property type="match status" value="1"/>
</dbReference>
<dbReference type="AlphaFoldDB" id="A0A370QEH7"/>